<reference evidence="4" key="1">
    <citation type="submission" date="2020-06" db="EMBL/GenBank/DDBJ databases">
        <authorList>
            <person name="Dong N."/>
        </authorList>
    </citation>
    <scope>NUCLEOTIDE SEQUENCE</scope>
    <source>
        <strain evidence="4">R1692</strain>
    </source>
</reference>
<evidence type="ECO:0000313" key="5">
    <source>
        <dbReference type="Proteomes" id="UP001170954"/>
    </source>
</evidence>
<dbReference type="Pfam" id="PF11827">
    <property type="entry name" value="DUF3347"/>
    <property type="match status" value="1"/>
</dbReference>
<dbReference type="RefSeq" id="WP_286650051.1">
    <property type="nucleotide sequence ID" value="NZ_JACAGK010000001.1"/>
</dbReference>
<name>A0ABT7NHM0_9SPHI</name>
<protein>
    <submittedName>
        <fullName evidence="4">DUF3347 domain-containing protein</fullName>
    </submittedName>
</protein>
<evidence type="ECO:0000259" key="3">
    <source>
        <dbReference type="Pfam" id="PF11827"/>
    </source>
</evidence>
<sequence>MKNRYISGLMALFTLFMAACNQNTGNKSEQAKQDDPANVSATPASQQENQAAKKDNFAELFSHYQHLALALSSDDDKEAALASKGILEAIPNINTGNFTVEQNSKYDEIIADVKEHAEHIQENIGNIAHQREHLVGLSDDLYDITKTFGSEKTIYKVYCPMYNDGKGAFWLSSIKEIKNPYHGQEMLGCGEIQEELK</sequence>
<feature type="compositionally biased region" description="Polar residues" evidence="1">
    <location>
        <begin position="39"/>
        <end position="50"/>
    </location>
</feature>
<evidence type="ECO:0000256" key="2">
    <source>
        <dbReference type="SAM" id="SignalP"/>
    </source>
</evidence>
<organism evidence="4 5">
    <name type="scientific">Sphingobacterium hotanense</name>
    <dbReference type="NCBI Taxonomy" id="649196"/>
    <lineage>
        <taxon>Bacteria</taxon>
        <taxon>Pseudomonadati</taxon>
        <taxon>Bacteroidota</taxon>
        <taxon>Sphingobacteriia</taxon>
        <taxon>Sphingobacteriales</taxon>
        <taxon>Sphingobacteriaceae</taxon>
        <taxon>Sphingobacterium</taxon>
    </lineage>
</organism>
<keyword evidence="2" id="KW-0732">Signal</keyword>
<gene>
    <name evidence="4" type="ORF">HX018_00275</name>
</gene>
<dbReference type="PROSITE" id="PS51257">
    <property type="entry name" value="PROKAR_LIPOPROTEIN"/>
    <property type="match status" value="1"/>
</dbReference>
<feature type="region of interest" description="Disordered" evidence="1">
    <location>
        <begin position="26"/>
        <end position="51"/>
    </location>
</feature>
<dbReference type="Proteomes" id="UP001170954">
    <property type="component" value="Unassembled WGS sequence"/>
</dbReference>
<dbReference type="EMBL" id="JACAGK010000001">
    <property type="protein sequence ID" value="MDM1046686.1"/>
    <property type="molecule type" value="Genomic_DNA"/>
</dbReference>
<accession>A0ABT7NHM0</accession>
<dbReference type="InterPro" id="IPR021782">
    <property type="entry name" value="DUF3347"/>
</dbReference>
<evidence type="ECO:0000313" key="4">
    <source>
        <dbReference type="EMBL" id="MDM1046686.1"/>
    </source>
</evidence>
<reference evidence="4" key="2">
    <citation type="journal article" date="2022" name="Sci. Total Environ.">
        <title>Prevalence, transmission, and molecular epidemiology of tet(X)-positive bacteria among humans, animals, and environmental niches in China: An epidemiological, and genomic-based study.</title>
        <authorList>
            <person name="Dong N."/>
            <person name="Zeng Y."/>
            <person name="Cai C."/>
            <person name="Sun C."/>
            <person name="Lu J."/>
            <person name="Liu C."/>
            <person name="Zhou H."/>
            <person name="Sun Q."/>
            <person name="Shu L."/>
            <person name="Wang H."/>
            <person name="Wang Y."/>
            <person name="Wang S."/>
            <person name="Wu C."/>
            <person name="Chan E.W."/>
            <person name="Chen G."/>
            <person name="Shen Z."/>
            <person name="Chen S."/>
            <person name="Zhang R."/>
        </authorList>
    </citation>
    <scope>NUCLEOTIDE SEQUENCE</scope>
    <source>
        <strain evidence="4">R1692</strain>
    </source>
</reference>
<feature type="chain" id="PRO_5047138356" evidence="2">
    <location>
        <begin position="19"/>
        <end position="197"/>
    </location>
</feature>
<keyword evidence="5" id="KW-1185">Reference proteome</keyword>
<evidence type="ECO:0000256" key="1">
    <source>
        <dbReference type="SAM" id="MobiDB-lite"/>
    </source>
</evidence>
<feature type="domain" description="DUF3347" evidence="3">
    <location>
        <begin position="61"/>
        <end position="152"/>
    </location>
</feature>
<comment type="caution">
    <text evidence="4">The sequence shown here is derived from an EMBL/GenBank/DDBJ whole genome shotgun (WGS) entry which is preliminary data.</text>
</comment>
<feature type="signal peptide" evidence="2">
    <location>
        <begin position="1"/>
        <end position="18"/>
    </location>
</feature>
<proteinExistence type="predicted"/>